<keyword evidence="11" id="KW-1185">Reference proteome</keyword>
<keyword evidence="2" id="KW-0479">Metal-binding</keyword>
<evidence type="ECO:0000256" key="4">
    <source>
        <dbReference type="ARBA" id="ARBA00022771"/>
    </source>
</evidence>
<keyword evidence="6" id="KW-0539">Nucleus</keyword>
<gene>
    <name evidence="10" type="ORF">CHILSU_LOCUS7342</name>
</gene>
<dbReference type="InterPro" id="IPR036236">
    <property type="entry name" value="Znf_C2H2_sf"/>
</dbReference>
<dbReference type="PROSITE" id="PS00028">
    <property type="entry name" value="ZINC_FINGER_C2H2_1"/>
    <property type="match status" value="9"/>
</dbReference>
<evidence type="ECO:0000256" key="6">
    <source>
        <dbReference type="ARBA" id="ARBA00023242"/>
    </source>
</evidence>
<evidence type="ECO:0000259" key="9">
    <source>
        <dbReference type="PROSITE" id="PS50157"/>
    </source>
</evidence>
<evidence type="ECO:0000256" key="5">
    <source>
        <dbReference type="ARBA" id="ARBA00022833"/>
    </source>
</evidence>
<dbReference type="PROSITE" id="PS50157">
    <property type="entry name" value="ZINC_FINGER_C2H2_2"/>
    <property type="match status" value="8"/>
</dbReference>
<dbReference type="InterPro" id="IPR013087">
    <property type="entry name" value="Znf_C2H2_type"/>
</dbReference>
<dbReference type="PANTHER" id="PTHR24394:SF29">
    <property type="entry name" value="MYONEURIN"/>
    <property type="match status" value="1"/>
</dbReference>
<dbReference type="Proteomes" id="UP001153292">
    <property type="component" value="Chromosome 27"/>
</dbReference>
<evidence type="ECO:0000256" key="1">
    <source>
        <dbReference type="ARBA" id="ARBA00004123"/>
    </source>
</evidence>
<dbReference type="Pfam" id="PF00096">
    <property type="entry name" value="zf-C2H2"/>
    <property type="match status" value="2"/>
</dbReference>
<evidence type="ECO:0000313" key="11">
    <source>
        <dbReference type="Proteomes" id="UP001153292"/>
    </source>
</evidence>
<feature type="domain" description="C2H2-type" evidence="9">
    <location>
        <begin position="568"/>
        <end position="596"/>
    </location>
</feature>
<sequence length="598" mass="69949">MEQKADVMCCGCLCSERKLKPLDDDAKRQCFLQIINEIPMTVPDNDLLTACWECDALISRFIKFKRQVKTCYKALNEYSKQNTNLMQQSHFPNLSMHIVLDLDIDPNINSGEQVTIDVYHPKLKVENSIKSEIKDEDNESTHSDNLEDNTFLIEFSRKKKRKVKERKRKKEKNDEVVREIELTVEELAEERRTLAEREDYVIAMFRCENCIVSFPNIDDLNDHQKLKHDANKSKFKCNICECTFATDVSYNYHTNRHVKRFQCTVCDVLFNSKRAATKHYEVTHMLMSYQLNGDTSYCENGDSETKTLKQEFNESPKQEAVSTATFPCEFCNKTFRWKTSLRKHSETHRIETGQKRKPYCEPCRLSFTTTSNLQKHVKTSSKHQIQLKLWKLKESHLDVVNSVEQIARSVNNARRQFPCSHCGRSFQWRGNLRRHLRSHRARANGELVCEPCNRTFSSIATYKQHMKISKKHVSESDFKYMCSDCGKRFANKTRLKDHVDWEHLKNFVHTCSTCQKVFKSHTSLYLHKQVVHKKDNAEHLCDHCGKHFPNRPKLRSHQLALHSGSAPYGCPSCPARFTWRSCLSRHARRVHNAHNATT</sequence>
<evidence type="ECO:0000313" key="10">
    <source>
        <dbReference type="EMBL" id="CAH0404038.1"/>
    </source>
</evidence>
<keyword evidence="3" id="KW-0677">Repeat</keyword>
<comment type="subcellular location">
    <subcellularLocation>
        <location evidence="1">Nucleus</location>
    </subcellularLocation>
</comment>
<protein>
    <recommendedName>
        <fullName evidence="9">C2H2-type domain-containing protein</fullName>
    </recommendedName>
</protein>
<feature type="domain" description="C2H2-type" evidence="9">
    <location>
        <begin position="509"/>
        <end position="537"/>
    </location>
</feature>
<keyword evidence="5" id="KW-0862">Zinc</keyword>
<feature type="domain" description="C2H2-type" evidence="9">
    <location>
        <begin position="417"/>
        <end position="444"/>
    </location>
</feature>
<feature type="domain" description="C2H2-type" evidence="9">
    <location>
        <begin position="539"/>
        <end position="567"/>
    </location>
</feature>
<dbReference type="Pfam" id="PF13912">
    <property type="entry name" value="zf-C2H2_6"/>
    <property type="match status" value="1"/>
</dbReference>
<feature type="coiled-coil region" evidence="8">
    <location>
        <begin position="153"/>
        <end position="197"/>
    </location>
</feature>
<evidence type="ECO:0000256" key="2">
    <source>
        <dbReference type="ARBA" id="ARBA00022723"/>
    </source>
</evidence>
<accession>A0ABN8BBI1</accession>
<name>A0ABN8BBI1_CHISP</name>
<keyword evidence="4 7" id="KW-0863">Zinc-finger</keyword>
<keyword evidence="8" id="KW-0175">Coiled coil</keyword>
<reference evidence="10" key="1">
    <citation type="submission" date="2021-12" db="EMBL/GenBank/DDBJ databases">
        <authorList>
            <person name="King R."/>
        </authorList>
    </citation>
    <scope>NUCLEOTIDE SEQUENCE</scope>
</reference>
<dbReference type="Pfam" id="PF12874">
    <property type="entry name" value="zf-met"/>
    <property type="match status" value="2"/>
</dbReference>
<organism evidence="10 11">
    <name type="scientific">Chilo suppressalis</name>
    <name type="common">Asiatic rice borer moth</name>
    <dbReference type="NCBI Taxonomy" id="168631"/>
    <lineage>
        <taxon>Eukaryota</taxon>
        <taxon>Metazoa</taxon>
        <taxon>Ecdysozoa</taxon>
        <taxon>Arthropoda</taxon>
        <taxon>Hexapoda</taxon>
        <taxon>Insecta</taxon>
        <taxon>Pterygota</taxon>
        <taxon>Neoptera</taxon>
        <taxon>Endopterygota</taxon>
        <taxon>Lepidoptera</taxon>
        <taxon>Glossata</taxon>
        <taxon>Ditrysia</taxon>
        <taxon>Pyraloidea</taxon>
        <taxon>Crambidae</taxon>
        <taxon>Crambinae</taxon>
        <taxon>Chilo</taxon>
    </lineage>
</organism>
<feature type="domain" description="C2H2-type" evidence="9">
    <location>
        <begin position="326"/>
        <end position="353"/>
    </location>
</feature>
<evidence type="ECO:0000256" key="8">
    <source>
        <dbReference type="SAM" id="Coils"/>
    </source>
</evidence>
<feature type="domain" description="C2H2-type" evidence="9">
    <location>
        <begin position="447"/>
        <end position="477"/>
    </location>
</feature>
<dbReference type="EMBL" id="OU963920">
    <property type="protein sequence ID" value="CAH0404038.1"/>
    <property type="molecule type" value="Genomic_DNA"/>
</dbReference>
<dbReference type="Gene3D" id="3.30.160.60">
    <property type="entry name" value="Classic Zinc Finger"/>
    <property type="match status" value="6"/>
</dbReference>
<evidence type="ECO:0000256" key="3">
    <source>
        <dbReference type="ARBA" id="ARBA00022737"/>
    </source>
</evidence>
<evidence type="ECO:0000256" key="7">
    <source>
        <dbReference type="PROSITE-ProRule" id="PRU00042"/>
    </source>
</evidence>
<proteinExistence type="predicted"/>
<dbReference type="SUPFAM" id="SSF57667">
    <property type="entry name" value="beta-beta-alpha zinc fingers"/>
    <property type="match status" value="5"/>
</dbReference>
<feature type="domain" description="C2H2-type" evidence="9">
    <location>
        <begin position="205"/>
        <end position="233"/>
    </location>
</feature>
<dbReference type="PANTHER" id="PTHR24394">
    <property type="entry name" value="ZINC FINGER PROTEIN"/>
    <property type="match status" value="1"/>
</dbReference>
<feature type="domain" description="C2H2-type" evidence="9">
    <location>
        <begin position="480"/>
        <end position="503"/>
    </location>
</feature>
<dbReference type="SMART" id="SM00355">
    <property type="entry name" value="ZnF_C2H2"/>
    <property type="match status" value="11"/>
</dbReference>